<keyword evidence="4" id="KW-0227">DNA damage</keyword>
<evidence type="ECO:0000313" key="7">
    <source>
        <dbReference type="EMBL" id="SDT24015.1"/>
    </source>
</evidence>
<dbReference type="Gene3D" id="1.10.340.30">
    <property type="entry name" value="Hypothetical protein, domain 2"/>
    <property type="match status" value="1"/>
</dbReference>
<evidence type="ECO:0000256" key="5">
    <source>
        <dbReference type="ARBA" id="ARBA00023204"/>
    </source>
</evidence>
<organism evidence="7 8">
    <name type="scientific">Pseudomonas oryzae</name>
    <dbReference type="NCBI Taxonomy" id="1392877"/>
    <lineage>
        <taxon>Bacteria</taxon>
        <taxon>Pseudomonadati</taxon>
        <taxon>Pseudomonadota</taxon>
        <taxon>Gammaproteobacteria</taxon>
        <taxon>Pseudomonadales</taxon>
        <taxon>Pseudomonadaceae</taxon>
        <taxon>Pseudomonas</taxon>
    </lineage>
</organism>
<dbReference type="InterPro" id="IPR011257">
    <property type="entry name" value="DNA_glycosylase"/>
</dbReference>
<dbReference type="GO" id="GO:0032131">
    <property type="term" value="F:alkylated DNA binding"/>
    <property type="evidence" value="ECO:0007669"/>
    <property type="project" value="TreeGrafter"/>
</dbReference>
<dbReference type="GO" id="GO:0006285">
    <property type="term" value="P:base-excision repair, AP site formation"/>
    <property type="evidence" value="ECO:0007669"/>
    <property type="project" value="TreeGrafter"/>
</dbReference>
<evidence type="ECO:0000259" key="6">
    <source>
        <dbReference type="SMART" id="SM00478"/>
    </source>
</evidence>
<dbReference type="STRING" id="1392877.SAMN05216221_3904"/>
<name>A0A1H1YR79_9PSED</name>
<dbReference type="AlphaFoldDB" id="A0A1H1YR79"/>
<dbReference type="SUPFAM" id="SSF48150">
    <property type="entry name" value="DNA-glycosylase"/>
    <property type="match status" value="1"/>
</dbReference>
<dbReference type="Pfam" id="PF00730">
    <property type="entry name" value="HhH-GPD"/>
    <property type="match status" value="1"/>
</dbReference>
<dbReference type="Proteomes" id="UP000243359">
    <property type="component" value="Chromosome I"/>
</dbReference>
<feature type="domain" description="HhH-GPD" evidence="6">
    <location>
        <begin position="51"/>
        <end position="207"/>
    </location>
</feature>
<evidence type="ECO:0000256" key="3">
    <source>
        <dbReference type="ARBA" id="ARBA00012000"/>
    </source>
</evidence>
<dbReference type="GO" id="GO:0008725">
    <property type="term" value="F:DNA-3-methyladenine glycosylase activity"/>
    <property type="evidence" value="ECO:0007669"/>
    <property type="project" value="TreeGrafter"/>
</dbReference>
<comment type="catalytic activity">
    <reaction evidence="1">
        <text>Hydrolysis of alkylated DNA, releasing 3-methyladenine, 3-methylguanine, 7-methylguanine and 7-methyladenine.</text>
        <dbReference type="EC" id="3.2.2.21"/>
    </reaction>
</comment>
<protein>
    <recommendedName>
        <fullName evidence="3">DNA-3-methyladenine glycosylase II</fullName>
        <ecNumber evidence="3">3.2.2.21</ecNumber>
    </recommendedName>
</protein>
<proteinExistence type="inferred from homology"/>
<reference evidence="8" key="1">
    <citation type="submission" date="2016-10" db="EMBL/GenBank/DDBJ databases">
        <authorList>
            <person name="Varghese N."/>
            <person name="Submissions S."/>
        </authorList>
    </citation>
    <scope>NUCLEOTIDE SEQUENCE [LARGE SCALE GENOMIC DNA]</scope>
    <source>
        <strain evidence="8">KCTC 32247</strain>
    </source>
</reference>
<dbReference type="EC" id="3.2.2.21" evidence="3"/>
<dbReference type="GO" id="GO:0032993">
    <property type="term" value="C:protein-DNA complex"/>
    <property type="evidence" value="ECO:0007669"/>
    <property type="project" value="TreeGrafter"/>
</dbReference>
<sequence length="210" mass="23366">MPSQIRDYRAASVFLAALDADWARLVEQVGPCTLECQAAREPFEALVRAVAHQQLHARAAESILARMLALYPDTPFPAPEQLLATDFDALRGTGLSARKVETLRGIAEGALSGLVPSGAEAARLDDAALIERLVTLRGIGRWTVEMLLIFTLERRDVLPVDDFGVRNGYRRLKRLEKLPTPRELARIGQAYSPWRTVAAWYLWRVPQPAP</sequence>
<keyword evidence="5" id="KW-0234">DNA repair</keyword>
<dbReference type="PANTHER" id="PTHR43003:SF5">
    <property type="entry name" value="DNA-3-METHYLADENINE GLYCOSYLASE"/>
    <property type="match status" value="1"/>
</dbReference>
<dbReference type="GO" id="GO:0043916">
    <property type="term" value="F:DNA-7-methylguanine glycosylase activity"/>
    <property type="evidence" value="ECO:0007669"/>
    <property type="project" value="TreeGrafter"/>
</dbReference>
<dbReference type="PANTHER" id="PTHR43003">
    <property type="entry name" value="DNA-3-METHYLADENINE GLYCOSYLASE"/>
    <property type="match status" value="1"/>
</dbReference>
<evidence type="ECO:0000256" key="2">
    <source>
        <dbReference type="ARBA" id="ARBA00010817"/>
    </source>
</evidence>
<keyword evidence="8" id="KW-1185">Reference proteome</keyword>
<evidence type="ECO:0000313" key="8">
    <source>
        <dbReference type="Proteomes" id="UP000243359"/>
    </source>
</evidence>
<dbReference type="InterPro" id="IPR051912">
    <property type="entry name" value="Alkylbase_DNA_Glycosylase/TA"/>
</dbReference>
<dbReference type="Gene3D" id="1.10.1670.40">
    <property type="match status" value="1"/>
</dbReference>
<gene>
    <name evidence="7" type="ORF">SAMN05216221_3904</name>
</gene>
<accession>A0A1H1YR79</accession>
<dbReference type="OrthoDB" id="9811249at2"/>
<dbReference type="FunFam" id="1.10.340.30:FF:000004">
    <property type="entry name" value="DNA-3-methyladenine glycosylase II"/>
    <property type="match status" value="1"/>
</dbReference>
<dbReference type="RefSeq" id="WP_090351489.1">
    <property type="nucleotide sequence ID" value="NZ_LT629751.1"/>
</dbReference>
<dbReference type="EMBL" id="LT629751">
    <property type="protein sequence ID" value="SDT24015.1"/>
    <property type="molecule type" value="Genomic_DNA"/>
</dbReference>
<dbReference type="SMART" id="SM00478">
    <property type="entry name" value="ENDO3c"/>
    <property type="match status" value="1"/>
</dbReference>
<evidence type="ECO:0000256" key="1">
    <source>
        <dbReference type="ARBA" id="ARBA00000086"/>
    </source>
</evidence>
<comment type="similarity">
    <text evidence="2">Belongs to the alkylbase DNA glycosidase AlkA family.</text>
</comment>
<dbReference type="CDD" id="cd00056">
    <property type="entry name" value="ENDO3c"/>
    <property type="match status" value="1"/>
</dbReference>
<dbReference type="InterPro" id="IPR003265">
    <property type="entry name" value="HhH-GPD_domain"/>
</dbReference>
<evidence type="ECO:0000256" key="4">
    <source>
        <dbReference type="ARBA" id="ARBA00022763"/>
    </source>
</evidence>
<dbReference type="GO" id="GO:0006307">
    <property type="term" value="P:DNA alkylation repair"/>
    <property type="evidence" value="ECO:0007669"/>
    <property type="project" value="TreeGrafter"/>
</dbReference>